<dbReference type="AlphaFoldDB" id="A0A644X3V9"/>
<sequence length="52" mass="5708">MAHGVLRDIVVYVVERKGIAACLHITECKLLVAACFNNLPNIGFVHCSVNVR</sequence>
<organism evidence="1">
    <name type="scientific">bioreactor metagenome</name>
    <dbReference type="NCBI Taxonomy" id="1076179"/>
    <lineage>
        <taxon>unclassified sequences</taxon>
        <taxon>metagenomes</taxon>
        <taxon>ecological metagenomes</taxon>
    </lineage>
</organism>
<gene>
    <name evidence="1" type="ORF">SDC9_57053</name>
</gene>
<name>A0A644X3V9_9ZZZZ</name>
<comment type="caution">
    <text evidence="1">The sequence shown here is derived from an EMBL/GenBank/DDBJ whole genome shotgun (WGS) entry which is preliminary data.</text>
</comment>
<accession>A0A644X3V9</accession>
<proteinExistence type="predicted"/>
<protein>
    <submittedName>
        <fullName evidence="1">Uncharacterized protein</fullName>
    </submittedName>
</protein>
<evidence type="ECO:0000313" key="1">
    <source>
        <dbReference type="EMBL" id="MPM10719.1"/>
    </source>
</evidence>
<dbReference type="EMBL" id="VSSQ01001732">
    <property type="protein sequence ID" value="MPM10719.1"/>
    <property type="molecule type" value="Genomic_DNA"/>
</dbReference>
<reference evidence="1" key="1">
    <citation type="submission" date="2019-08" db="EMBL/GenBank/DDBJ databases">
        <authorList>
            <person name="Kucharzyk K."/>
            <person name="Murdoch R.W."/>
            <person name="Higgins S."/>
            <person name="Loffler F."/>
        </authorList>
    </citation>
    <scope>NUCLEOTIDE SEQUENCE</scope>
</reference>